<reference evidence="3" key="1">
    <citation type="journal article" date="2014" name="Int. J. Syst. Evol. Microbiol.">
        <title>Complete genome sequence of Corynebacterium casei LMG S-19264T (=DSM 44701T), isolated from a smear-ripened cheese.</title>
        <authorList>
            <consortium name="US DOE Joint Genome Institute (JGI-PGF)"/>
            <person name="Walter F."/>
            <person name="Albersmeier A."/>
            <person name="Kalinowski J."/>
            <person name="Ruckert C."/>
        </authorList>
    </citation>
    <scope>NUCLEOTIDE SEQUENCE</scope>
    <source>
        <strain evidence="3">JCM 3302</strain>
    </source>
</reference>
<sequence>MWGFRVLTAPWRLRDIEARHPALRGAKSPMQTIRIKTASTDASRDGAERARPGPGRDLSPLLAGAATAVAGTGALLSLTDSGSPLRGPLTLFFLLAAPAAAIAAGLAGLDPFGRTLAALAGAVVLDMLVAQGMLAVHRWSVHGGVVAVTVFSSLVLLLVSVRRRRGRTARRQGS</sequence>
<keyword evidence="4" id="KW-1185">Reference proteome</keyword>
<name>A0A919AA11_9ACTN</name>
<protein>
    <submittedName>
        <fullName evidence="3">Uncharacterized protein</fullName>
    </submittedName>
</protein>
<dbReference type="AlphaFoldDB" id="A0A919AA11"/>
<feature type="transmembrane region" description="Helical" evidence="2">
    <location>
        <begin position="141"/>
        <end position="161"/>
    </location>
</feature>
<proteinExistence type="predicted"/>
<reference evidence="3" key="2">
    <citation type="submission" date="2020-09" db="EMBL/GenBank/DDBJ databases">
        <authorList>
            <person name="Sun Q."/>
            <person name="Ohkuma M."/>
        </authorList>
    </citation>
    <scope>NUCLEOTIDE SEQUENCE</scope>
    <source>
        <strain evidence="3">JCM 3302</strain>
    </source>
</reference>
<organism evidence="3 4">
    <name type="scientific">Streptomyces spiralis</name>
    <dbReference type="NCBI Taxonomy" id="66376"/>
    <lineage>
        <taxon>Bacteria</taxon>
        <taxon>Bacillati</taxon>
        <taxon>Actinomycetota</taxon>
        <taxon>Actinomycetes</taxon>
        <taxon>Kitasatosporales</taxon>
        <taxon>Streptomycetaceae</taxon>
        <taxon>Streptomyces</taxon>
    </lineage>
</organism>
<feature type="transmembrane region" description="Helical" evidence="2">
    <location>
        <begin position="58"/>
        <end position="78"/>
    </location>
</feature>
<keyword evidence="2" id="KW-1133">Transmembrane helix</keyword>
<feature type="compositionally biased region" description="Basic and acidic residues" evidence="1">
    <location>
        <begin position="42"/>
        <end position="51"/>
    </location>
</feature>
<dbReference type="EMBL" id="BNBC01000034">
    <property type="protein sequence ID" value="GHE96138.1"/>
    <property type="molecule type" value="Genomic_DNA"/>
</dbReference>
<evidence type="ECO:0000256" key="1">
    <source>
        <dbReference type="SAM" id="MobiDB-lite"/>
    </source>
</evidence>
<accession>A0A919AA11</accession>
<evidence type="ECO:0000313" key="3">
    <source>
        <dbReference type="EMBL" id="GHE96138.1"/>
    </source>
</evidence>
<feature type="transmembrane region" description="Helical" evidence="2">
    <location>
        <begin position="116"/>
        <end position="135"/>
    </location>
</feature>
<keyword evidence="2" id="KW-0472">Membrane</keyword>
<feature type="transmembrane region" description="Helical" evidence="2">
    <location>
        <begin position="90"/>
        <end position="109"/>
    </location>
</feature>
<keyword evidence="2" id="KW-0812">Transmembrane</keyword>
<dbReference type="Proteomes" id="UP000641386">
    <property type="component" value="Unassembled WGS sequence"/>
</dbReference>
<gene>
    <name evidence="3" type="ORF">GCM10014715_60630</name>
</gene>
<evidence type="ECO:0000313" key="4">
    <source>
        <dbReference type="Proteomes" id="UP000641386"/>
    </source>
</evidence>
<comment type="caution">
    <text evidence="3">The sequence shown here is derived from an EMBL/GenBank/DDBJ whole genome shotgun (WGS) entry which is preliminary data.</text>
</comment>
<feature type="region of interest" description="Disordered" evidence="1">
    <location>
        <begin position="34"/>
        <end position="55"/>
    </location>
</feature>
<evidence type="ECO:0000256" key="2">
    <source>
        <dbReference type="SAM" id="Phobius"/>
    </source>
</evidence>